<evidence type="ECO:0000313" key="2">
    <source>
        <dbReference type="EMBL" id="MET3582889.1"/>
    </source>
</evidence>
<reference evidence="2 3" key="1">
    <citation type="submission" date="2024-06" db="EMBL/GenBank/DDBJ databases">
        <title>Genomic Encyclopedia of Type Strains, Phase IV (KMG-IV): sequencing the most valuable type-strain genomes for metagenomic binning, comparative biology and taxonomic classification.</title>
        <authorList>
            <person name="Goeker M."/>
        </authorList>
    </citation>
    <scope>NUCLEOTIDE SEQUENCE [LARGE SCALE GENOMIC DNA]</scope>
    <source>
        <strain evidence="2 3">DSM 100022</strain>
    </source>
</reference>
<organism evidence="2 3">
    <name type="scientific">Mesorhizobium robiniae</name>
    <dbReference type="NCBI Taxonomy" id="559315"/>
    <lineage>
        <taxon>Bacteria</taxon>
        <taxon>Pseudomonadati</taxon>
        <taxon>Pseudomonadota</taxon>
        <taxon>Alphaproteobacteria</taxon>
        <taxon>Hyphomicrobiales</taxon>
        <taxon>Phyllobacteriaceae</taxon>
        <taxon>Mesorhizobium</taxon>
    </lineage>
</organism>
<accession>A0ABV2GX67</accession>
<protein>
    <submittedName>
        <fullName evidence="2">Type III secretion translocon protein HrpF</fullName>
    </submittedName>
</protein>
<name>A0ABV2GX67_9HYPH</name>
<proteinExistence type="predicted"/>
<evidence type="ECO:0000313" key="3">
    <source>
        <dbReference type="Proteomes" id="UP001549204"/>
    </source>
</evidence>
<dbReference type="Pfam" id="PF05819">
    <property type="entry name" value="NolX"/>
    <property type="match status" value="1"/>
</dbReference>
<feature type="compositionally biased region" description="Polar residues" evidence="1">
    <location>
        <begin position="30"/>
        <end position="40"/>
    </location>
</feature>
<evidence type="ECO:0000256" key="1">
    <source>
        <dbReference type="SAM" id="MobiDB-lite"/>
    </source>
</evidence>
<dbReference type="Proteomes" id="UP001549204">
    <property type="component" value="Unassembled WGS sequence"/>
</dbReference>
<gene>
    <name evidence="2" type="ORF">ABID19_005951</name>
</gene>
<comment type="caution">
    <text evidence="2">The sequence shown here is derived from an EMBL/GenBank/DDBJ whole genome shotgun (WGS) entry which is preliminary data.</text>
</comment>
<feature type="region of interest" description="Disordered" evidence="1">
    <location>
        <begin position="103"/>
        <end position="122"/>
    </location>
</feature>
<sequence>MSLSNLSLYANSNLPQSAQGLSFRGPSAPTPDQTQQSATSTFEAMLSTCLQEDKNAPLAQRDLVPPDLNTVMEQLQKHPLDLLSPQMRESIKALDEASQPSAIAAPAPAPVPTSPVPSSRITWNGGTLTETELQIVAVLNRHKDQCPLSWQSLADKANDPTTPPDLKAAIEGLQQDPELFYAIGSQGDGRCGGKIAAKDLSGFSEHHSQVGEFQGRQAQSYEQNYIPSDGTGNGQPQVMTASDAMRELYRYSDYLPKNLSLADFKQIVEGDAKTGKCPPQVIAAAQYFVNHPDAWRQLYGGAIDKVHKEDFLQVASAAMSLTKPELDALDTVNKNQSAFFGSGDLTREKLASMADDKSLNASVRKAASQLLSDPLLFSLLNNSITGYKTHHGFFDFGGGHTVDSGNISNNDFRHFYNNMSAANSTVQNAKTHVPKTAAEQDAVADMMMGVADQPNIKSAKKNGGAFMHAADSVLKVGSEVLDWGATAVGLLSFVPVLGELADVVSMGLETESQAANLLHTAISGGNMKLALAEAGISLGGQALSFVAGPEVKLAIRNGLVKKALEEAFTAGVNMPISVAQSYAEGYLSNIKARLEAGPVQGVGAPTQYDTTARSQNVA</sequence>
<keyword evidence="3" id="KW-1185">Reference proteome</keyword>
<dbReference type="EMBL" id="JBEPMC010000014">
    <property type="protein sequence ID" value="MET3582889.1"/>
    <property type="molecule type" value="Genomic_DNA"/>
</dbReference>
<dbReference type="RefSeq" id="WP_318528296.1">
    <property type="nucleotide sequence ID" value="NZ_JBEPMC010000014.1"/>
</dbReference>
<feature type="region of interest" description="Disordered" evidence="1">
    <location>
        <begin position="16"/>
        <end position="40"/>
    </location>
</feature>
<dbReference type="InterPro" id="IPR008718">
    <property type="entry name" value="NolX"/>
</dbReference>